<dbReference type="PROSITE" id="PS50006">
    <property type="entry name" value="FHA_DOMAIN"/>
    <property type="match status" value="1"/>
</dbReference>
<feature type="compositionally biased region" description="Pro residues" evidence="1">
    <location>
        <begin position="501"/>
        <end position="511"/>
    </location>
</feature>
<feature type="region of interest" description="Disordered" evidence="1">
    <location>
        <begin position="496"/>
        <end position="534"/>
    </location>
</feature>
<dbReference type="EMBL" id="SDOX01000119">
    <property type="protein sequence ID" value="TFJ82140.1"/>
    <property type="molecule type" value="Genomic_DNA"/>
</dbReference>
<proteinExistence type="predicted"/>
<evidence type="ECO:0000313" key="4">
    <source>
        <dbReference type="Proteomes" id="UP000355283"/>
    </source>
</evidence>
<feature type="region of interest" description="Disordered" evidence="1">
    <location>
        <begin position="72"/>
        <end position="94"/>
    </location>
</feature>
<feature type="compositionally biased region" description="Basic and acidic residues" evidence="1">
    <location>
        <begin position="524"/>
        <end position="534"/>
    </location>
</feature>
<keyword evidence="4" id="KW-1185">Reference proteome</keyword>
<feature type="compositionally biased region" description="Basic residues" evidence="1">
    <location>
        <begin position="443"/>
        <end position="458"/>
    </location>
</feature>
<feature type="compositionally biased region" description="Acidic residues" evidence="1">
    <location>
        <begin position="238"/>
        <end position="251"/>
    </location>
</feature>
<dbReference type="AlphaFoldDB" id="A0A4D9CSI5"/>
<feature type="compositionally biased region" description="Pro residues" evidence="1">
    <location>
        <begin position="679"/>
        <end position="693"/>
    </location>
</feature>
<feature type="compositionally biased region" description="Pro residues" evidence="1">
    <location>
        <begin position="700"/>
        <end position="716"/>
    </location>
</feature>
<dbReference type="InterPro" id="IPR000253">
    <property type="entry name" value="FHA_dom"/>
</dbReference>
<feature type="compositionally biased region" description="Basic and acidic residues" evidence="1">
    <location>
        <begin position="338"/>
        <end position="347"/>
    </location>
</feature>
<name>A0A4D9CSI5_9STRA</name>
<reference evidence="3 4" key="1">
    <citation type="submission" date="2019-01" db="EMBL/GenBank/DDBJ databases">
        <title>Nuclear Genome Assembly of the Microalgal Biofuel strain Nannochloropsis salina CCMP1776.</title>
        <authorList>
            <person name="Hovde B."/>
        </authorList>
    </citation>
    <scope>NUCLEOTIDE SEQUENCE [LARGE SCALE GENOMIC DNA]</scope>
    <source>
        <strain evidence="3 4">CCMP1776</strain>
    </source>
</reference>
<feature type="region of interest" description="Disordered" evidence="1">
    <location>
        <begin position="380"/>
        <end position="482"/>
    </location>
</feature>
<dbReference type="InterPro" id="IPR008984">
    <property type="entry name" value="SMAD_FHA_dom_sf"/>
</dbReference>
<dbReference type="Pfam" id="PF00498">
    <property type="entry name" value="FHA"/>
    <property type="match status" value="1"/>
</dbReference>
<organism evidence="3 4">
    <name type="scientific">Nannochloropsis salina CCMP1776</name>
    <dbReference type="NCBI Taxonomy" id="1027361"/>
    <lineage>
        <taxon>Eukaryota</taxon>
        <taxon>Sar</taxon>
        <taxon>Stramenopiles</taxon>
        <taxon>Ochrophyta</taxon>
        <taxon>Eustigmatophyceae</taxon>
        <taxon>Eustigmatales</taxon>
        <taxon>Monodopsidaceae</taxon>
        <taxon>Microchloropsis</taxon>
        <taxon>Microchloropsis salina</taxon>
    </lineage>
</organism>
<dbReference type="OrthoDB" id="444265at2759"/>
<feature type="domain" description="FHA" evidence="2">
    <location>
        <begin position="99"/>
        <end position="151"/>
    </location>
</feature>
<feature type="region of interest" description="Disordered" evidence="1">
    <location>
        <begin position="277"/>
        <end position="301"/>
    </location>
</feature>
<feature type="compositionally biased region" description="Polar residues" evidence="1">
    <location>
        <begin position="85"/>
        <end position="94"/>
    </location>
</feature>
<feature type="compositionally biased region" description="Pro residues" evidence="1">
    <location>
        <begin position="1"/>
        <end position="13"/>
    </location>
</feature>
<protein>
    <recommendedName>
        <fullName evidence="2">FHA domain-containing protein</fullName>
    </recommendedName>
</protein>
<gene>
    <name evidence="3" type="ORF">NSK_006469</name>
</gene>
<dbReference type="SUPFAM" id="SSF49879">
    <property type="entry name" value="SMAD/FHA domain"/>
    <property type="match status" value="1"/>
</dbReference>
<feature type="region of interest" description="Disordered" evidence="1">
    <location>
        <begin position="329"/>
        <end position="364"/>
    </location>
</feature>
<evidence type="ECO:0000259" key="2">
    <source>
        <dbReference type="PROSITE" id="PS50006"/>
    </source>
</evidence>
<dbReference type="Gene3D" id="2.60.200.20">
    <property type="match status" value="1"/>
</dbReference>
<dbReference type="SMART" id="SM00240">
    <property type="entry name" value="FHA"/>
    <property type="match status" value="1"/>
</dbReference>
<feature type="compositionally biased region" description="Pro residues" evidence="1">
    <location>
        <begin position="728"/>
        <end position="741"/>
    </location>
</feature>
<accession>A0A4D9CSI5</accession>
<dbReference type="InterPro" id="IPR050923">
    <property type="entry name" value="Cell_Proc_Reg/RNA_Proc"/>
</dbReference>
<feature type="compositionally biased region" description="Basic and acidic residues" evidence="1">
    <location>
        <begin position="623"/>
        <end position="638"/>
    </location>
</feature>
<feature type="compositionally biased region" description="Basic and acidic residues" evidence="1">
    <location>
        <begin position="581"/>
        <end position="613"/>
    </location>
</feature>
<feature type="region of interest" description="Disordered" evidence="1">
    <location>
        <begin position="1"/>
        <end position="54"/>
    </location>
</feature>
<evidence type="ECO:0000256" key="1">
    <source>
        <dbReference type="SAM" id="MobiDB-lite"/>
    </source>
</evidence>
<sequence length="795" mass="85083">MEPPAPRRPPPLPKTDTVPPASASAQAPPHPNSTITSAYTPPSWGGRPSPSEPAVTLEVLRNGVEVDRLDLFASPSPSKPHVPTDTASSQTPSSCQHYYTFGRLPGAVNFVLDNPTVSRVHAVCQFRKDDGTLHVQDLGSTHGTYLNKQRLPPRSWESLHVGDILQFGQSTRLYVVSGPEVLGRPEVEDEKLEAYRTERAKVRAWREARRRKKEGLAAGQGPEEAGEEEEGISWGLGEDAEGEEEEEEVEGGADGAGGKVELPEYLKRLPEHQRRAYERGKEGGREGGVLSVGEGEVHEKDRKLFEKLRGKAAKIENMEEEIRRIYAKENSQVGGTREGMETGREEEGGGGLTDGQGQAVARNEERIEKLREEVMELEEALRGKNAARANADGVGGRKKKRKEEEEEDGAEEGEDKDEFYDRVGGGRAGGREGGKEGGLSSHWRLRRGLQKVQGRRKGQGGSRHGQDEKGEGSGEVDTFESLSEKLEGARRRLAALVDAPPSLPTSLPPSLPSEAEAGGGGREVGGREDSLDKFMVENAAKTQASAYAGWLRRKEGVEEEVRRLEALVEVARPALPALKRRGGEGRGGEESGREGGQEGRGGREGGGKEREEGPGLQAENEAEAERRQPREEEGREGKGSTSQPPPPPPPALGVTAASASPEASPPSPSSSTVVSSLPQPAPSSRPLPGPHALPPSSLVRPPPPSPPPSPPPPPDVGPSKRRKTTGPTAPPSAPPSLPPSLPSGGATRDVGEDEAEKMARSQAVEGAEDAYVAFFHRPKGQKGDGRTALNDKLGY</sequence>
<feature type="compositionally biased region" description="Low complexity" evidence="1">
    <location>
        <begin position="14"/>
        <end position="27"/>
    </location>
</feature>
<evidence type="ECO:0000313" key="3">
    <source>
        <dbReference type="EMBL" id="TFJ82140.1"/>
    </source>
</evidence>
<feature type="region of interest" description="Disordered" evidence="1">
    <location>
        <begin position="211"/>
        <end position="260"/>
    </location>
</feature>
<feature type="compositionally biased region" description="Acidic residues" evidence="1">
    <location>
        <begin position="404"/>
        <end position="418"/>
    </location>
</feature>
<dbReference type="Proteomes" id="UP000355283">
    <property type="component" value="Unassembled WGS sequence"/>
</dbReference>
<comment type="caution">
    <text evidence="3">The sequence shown here is derived from an EMBL/GenBank/DDBJ whole genome shotgun (WGS) entry which is preliminary data.</text>
</comment>
<dbReference type="PANTHER" id="PTHR23308">
    <property type="entry name" value="NUCLEAR INHIBITOR OF PROTEIN PHOSPHATASE-1"/>
    <property type="match status" value="1"/>
</dbReference>
<feature type="region of interest" description="Disordered" evidence="1">
    <location>
        <begin position="567"/>
        <end position="795"/>
    </location>
</feature>